<dbReference type="Pfam" id="PF13403">
    <property type="entry name" value="Hint_2"/>
    <property type="match status" value="1"/>
</dbReference>
<evidence type="ECO:0000313" key="3">
    <source>
        <dbReference type="Proteomes" id="UP001193035"/>
    </source>
</evidence>
<evidence type="ECO:0000259" key="1">
    <source>
        <dbReference type="Pfam" id="PF13403"/>
    </source>
</evidence>
<feature type="domain" description="Hedgehog/Intein (Hint)" evidence="1">
    <location>
        <begin position="118"/>
        <end position="264"/>
    </location>
</feature>
<dbReference type="InterPro" id="IPR006141">
    <property type="entry name" value="Intein_N"/>
</dbReference>
<dbReference type="InterPro" id="IPR036844">
    <property type="entry name" value="Hint_dom_sf"/>
</dbReference>
<name>A0ABY2X3F3_9RHOB</name>
<dbReference type="RefSeq" id="WP_138839978.1">
    <property type="nucleotide sequence ID" value="NZ_VCPD01000001.1"/>
</dbReference>
<organism evidence="2 3">
    <name type="scientific">Ruegeria sediminis</name>
    <dbReference type="NCBI Taxonomy" id="2583820"/>
    <lineage>
        <taxon>Bacteria</taxon>
        <taxon>Pseudomonadati</taxon>
        <taxon>Pseudomonadota</taxon>
        <taxon>Alphaproteobacteria</taxon>
        <taxon>Rhodobacterales</taxon>
        <taxon>Roseobacteraceae</taxon>
        <taxon>Ruegeria</taxon>
    </lineage>
</organism>
<comment type="caution">
    <text evidence="2">The sequence shown here is derived from an EMBL/GenBank/DDBJ whole genome shotgun (WGS) entry which is preliminary data.</text>
</comment>
<dbReference type="Gene3D" id="2.170.16.10">
    <property type="entry name" value="Hedgehog/Intein (Hint) domain"/>
    <property type="match status" value="1"/>
</dbReference>
<dbReference type="InterPro" id="IPR028992">
    <property type="entry name" value="Hedgehog/Intein_dom"/>
</dbReference>
<gene>
    <name evidence="2" type="ORF">FGK63_02280</name>
</gene>
<keyword evidence="3" id="KW-1185">Reference proteome</keyword>
<sequence>MGYNIGEVTGYAGGPSDWTMTADLSDPSVTTVTGDFDLVSLVTGQSVGEANSYSIAQFSANFGTYTNNFVLNPDGSFSFDIDRQAVIQSGVDQTVSFTIVGRTGSQSDDDTVTVTLLICLAGGTLVKTEKGQVPVEDLRVGDLVPTVDDGMQRIRWVGSRSLTAGDLQDNPNLRPIRITAGALGDGRPKQDLLVSPQHRVLIGDWRVQLFLGEDEALVPAKGLVDGQNIYVDDTVEDVDYYHVLFDSHQVIFTNGTPTESFHPADYSLGAIDADMRAELLELFPEIEADSGYRMTARFVARVKEAKLLTQVEI</sequence>
<dbReference type="PROSITE" id="PS50817">
    <property type="entry name" value="INTEIN_N_TER"/>
    <property type="match status" value="1"/>
</dbReference>
<evidence type="ECO:0000313" key="2">
    <source>
        <dbReference type="EMBL" id="TMV09919.1"/>
    </source>
</evidence>
<dbReference type="SUPFAM" id="SSF51294">
    <property type="entry name" value="Hedgehog/intein (Hint) domain"/>
    <property type="match status" value="1"/>
</dbReference>
<dbReference type="Proteomes" id="UP001193035">
    <property type="component" value="Unassembled WGS sequence"/>
</dbReference>
<dbReference type="EMBL" id="VCPD01000001">
    <property type="protein sequence ID" value="TMV09919.1"/>
    <property type="molecule type" value="Genomic_DNA"/>
</dbReference>
<accession>A0ABY2X3F3</accession>
<protein>
    <submittedName>
        <fullName evidence="2">Hint domain-containing protein</fullName>
    </submittedName>
</protein>
<reference evidence="2 3" key="1">
    <citation type="submission" date="2019-05" db="EMBL/GenBank/DDBJ databases">
        <title>Ruegeria sp. nov., isolated from tidal flat.</title>
        <authorList>
            <person name="Kim W."/>
        </authorList>
    </citation>
    <scope>NUCLEOTIDE SEQUENCE [LARGE SCALE GENOMIC DNA]</scope>
    <source>
        <strain evidence="2 3">CAU 1488</strain>
    </source>
</reference>
<proteinExistence type="predicted"/>